<sequence length="104" mass="11761">MGHGTRRRIQLGRLDLLEEVLVMGMRMADGISHKHWELFCPQMDLHEVFGESIRVQELLQGGQLILDDRGLRCSWNGLALLDSVLPTLLAELQGHRSLCEPESS</sequence>
<evidence type="ECO:0000313" key="2">
    <source>
        <dbReference type="EMBL" id="RVE69640.1"/>
    </source>
</evidence>
<dbReference type="Pfam" id="PF06969">
    <property type="entry name" value="HemN_C"/>
    <property type="match status" value="1"/>
</dbReference>
<dbReference type="PANTHER" id="PTHR13932">
    <property type="entry name" value="COPROPORPHYRINIGEN III OXIDASE"/>
    <property type="match status" value="1"/>
</dbReference>
<feature type="domain" description="HemN C-terminal" evidence="1">
    <location>
        <begin position="14"/>
        <end position="80"/>
    </location>
</feature>
<dbReference type="GO" id="GO:0006779">
    <property type="term" value="P:porphyrin-containing compound biosynthetic process"/>
    <property type="evidence" value="ECO:0007669"/>
    <property type="project" value="TreeGrafter"/>
</dbReference>
<organism evidence="2 3">
    <name type="scientific">Oryzias javanicus</name>
    <name type="common">Javanese ricefish</name>
    <name type="synonym">Aplocheilus javanicus</name>
    <dbReference type="NCBI Taxonomy" id="123683"/>
    <lineage>
        <taxon>Eukaryota</taxon>
        <taxon>Metazoa</taxon>
        <taxon>Chordata</taxon>
        <taxon>Craniata</taxon>
        <taxon>Vertebrata</taxon>
        <taxon>Euteleostomi</taxon>
        <taxon>Actinopterygii</taxon>
        <taxon>Neopterygii</taxon>
        <taxon>Teleostei</taxon>
        <taxon>Neoteleostei</taxon>
        <taxon>Acanthomorphata</taxon>
        <taxon>Ovalentaria</taxon>
        <taxon>Atherinomorphae</taxon>
        <taxon>Beloniformes</taxon>
        <taxon>Adrianichthyidae</taxon>
        <taxon>Oryziinae</taxon>
        <taxon>Oryzias</taxon>
    </lineage>
</organism>
<accession>A0A3S2UF62</accession>
<evidence type="ECO:0000259" key="1">
    <source>
        <dbReference type="Pfam" id="PF06969"/>
    </source>
</evidence>
<dbReference type="InterPro" id="IPR058240">
    <property type="entry name" value="rSAM_sf"/>
</dbReference>
<dbReference type="InterPro" id="IPR010723">
    <property type="entry name" value="HemN_C"/>
</dbReference>
<dbReference type="Proteomes" id="UP000283210">
    <property type="component" value="Chromosome 8"/>
</dbReference>
<reference evidence="2 3" key="1">
    <citation type="submission" date="2018-11" db="EMBL/GenBank/DDBJ databases">
        <authorList>
            <person name="Lopez-Roques C."/>
            <person name="Donnadieu C."/>
            <person name="Bouchez O."/>
            <person name="Klopp C."/>
            <person name="Cabau C."/>
            <person name="Zahm M."/>
        </authorList>
    </citation>
    <scope>NUCLEOTIDE SEQUENCE [LARGE SCALE GENOMIC DNA]</scope>
    <source>
        <strain evidence="2">RS831</strain>
        <tissue evidence="2">Whole body</tissue>
    </source>
</reference>
<dbReference type="AlphaFoldDB" id="A0A3S2UF62"/>
<gene>
    <name evidence="2" type="ORF">OJAV_G00079580</name>
</gene>
<dbReference type="OrthoDB" id="431409at2759"/>
<reference evidence="2 3" key="2">
    <citation type="submission" date="2019-01" db="EMBL/GenBank/DDBJ databases">
        <title>A chromosome length genome reference of the Java medaka (oryzias javanicus).</title>
        <authorList>
            <person name="Herpin A."/>
            <person name="Takehana Y."/>
            <person name="Naruse K."/>
            <person name="Ansai S."/>
            <person name="Kawaguchi M."/>
        </authorList>
    </citation>
    <scope>NUCLEOTIDE SEQUENCE [LARGE SCALE GENOMIC DNA]</scope>
    <source>
        <strain evidence="2">RS831</strain>
        <tissue evidence="2">Whole body</tissue>
    </source>
</reference>
<dbReference type="GO" id="GO:0005739">
    <property type="term" value="C:mitochondrion"/>
    <property type="evidence" value="ECO:0007669"/>
    <property type="project" value="TreeGrafter"/>
</dbReference>
<dbReference type="PANTHER" id="PTHR13932:SF5">
    <property type="entry name" value="RADICAL S-ADENOSYL METHIONINE DOMAIN-CONTAINING PROTEIN 1, MITOCHONDRIAL"/>
    <property type="match status" value="1"/>
</dbReference>
<dbReference type="InterPro" id="IPR034505">
    <property type="entry name" value="Coproporphyrinogen-III_oxidase"/>
</dbReference>
<keyword evidence="3" id="KW-1185">Reference proteome</keyword>
<proteinExistence type="predicted"/>
<dbReference type="SUPFAM" id="SSF102114">
    <property type="entry name" value="Radical SAM enzymes"/>
    <property type="match status" value="1"/>
</dbReference>
<protein>
    <recommendedName>
        <fullName evidence="1">HemN C-terminal domain-containing protein</fullName>
    </recommendedName>
</protein>
<evidence type="ECO:0000313" key="3">
    <source>
        <dbReference type="Proteomes" id="UP000283210"/>
    </source>
</evidence>
<dbReference type="EMBL" id="CM012444">
    <property type="protein sequence ID" value="RVE69640.1"/>
    <property type="molecule type" value="Genomic_DNA"/>
</dbReference>
<dbReference type="GO" id="GO:0051539">
    <property type="term" value="F:4 iron, 4 sulfur cluster binding"/>
    <property type="evidence" value="ECO:0007669"/>
    <property type="project" value="TreeGrafter"/>
</dbReference>
<name>A0A3S2UF62_ORYJA</name>